<feature type="coiled-coil region" evidence="4">
    <location>
        <begin position="154"/>
        <end position="182"/>
    </location>
</feature>
<evidence type="ECO:0000256" key="4">
    <source>
        <dbReference type="SAM" id="Coils"/>
    </source>
</evidence>
<name>A0A1J1GXK2_PLAGA</name>
<dbReference type="InterPro" id="IPR036770">
    <property type="entry name" value="Ankyrin_rpt-contain_sf"/>
</dbReference>
<keyword evidence="4" id="KW-0175">Coiled coil</keyword>
<reference evidence="5" key="1">
    <citation type="submission" date="2015-04" db="EMBL/GenBank/DDBJ databases">
        <authorList>
            <consortium name="Pathogen Informatics"/>
        </authorList>
    </citation>
    <scope>NUCLEOTIDE SEQUENCE [LARGE SCALE GENOMIC DNA]</scope>
    <source>
        <strain evidence="5">8A</strain>
    </source>
</reference>
<dbReference type="Pfam" id="PF13637">
    <property type="entry name" value="Ank_4"/>
    <property type="match status" value="1"/>
</dbReference>
<comment type="caution">
    <text evidence="5">The sequence shown here is derived from an EMBL/GenBank/DDBJ whole genome shotgun (WGS) entry which is preliminary data.</text>
</comment>
<organism evidence="5 6">
    <name type="scientific">Plasmodium gallinaceum</name>
    <dbReference type="NCBI Taxonomy" id="5849"/>
    <lineage>
        <taxon>Eukaryota</taxon>
        <taxon>Sar</taxon>
        <taxon>Alveolata</taxon>
        <taxon>Apicomplexa</taxon>
        <taxon>Aconoidasida</taxon>
        <taxon>Haemosporida</taxon>
        <taxon>Plasmodiidae</taxon>
        <taxon>Plasmodium</taxon>
        <taxon>Plasmodium (Haemamoeba)</taxon>
    </lineage>
</organism>
<keyword evidence="6" id="KW-1185">Reference proteome</keyword>
<evidence type="ECO:0000256" key="2">
    <source>
        <dbReference type="ARBA" id="ARBA00023043"/>
    </source>
</evidence>
<sequence length="935" mass="111400">MFKKKILSLNKKEKKDIYFHKLKRIYIQLKIIRYFIYVHNDKIKHIFIKLLYKKIFQCKSLYDINLNVLSLFLKKCRNKVNYNPIKGKSDFKNLQLELFSILNVKTQLNNYITFLINKIINHFVEKGNNKNYILKNCDTKKNKNLLLELIKILLYNYQQREKEKKERKKKEKEKEKNTQIMNNKNDYILIDYCKKENENNLYKKSLNSNNLNKKKGNSLTFTNEQSNIKNENKKQFVEKTSACINSNKLYNIKEKNKVGCNLESMDSSFFYDYMKHYFFSSINEKKKKKIKKKKNIERCNKTKFNSNIYDNSYAFTNLNNKIISNYFLKNQVHRENKSVVYNKTRENYINSCKKKRTKRSNESNVIKNRKNKIVYNEMFYKKLYKIFNKNKKKCIKNLICENHINLYNLNCCTCKFIYSINKVYYSFKHVNFKKQQNNKCLFNENKMNRHYYINPIKWENEYLYKEYDKLKLEKCKKKRKKKKERTTNKLTKIKKEKIVSNYVDKKEKKQGILKEQKKKEKIQNKRVRINICTDKNKKKCSLKKYDNNKRNTSDEHETVEAYLINFCRNNNNIIEVNQNINENNDMNYSELDVYMDEYRGNMENLSMIDDISDLQPIHLATKEGNIELIKKILKSGSDVNSKTRIRKFTPLHLSASKGDIESVKFLIDNSADINALSSDNETPLWCASISNHLNICKYLLANGALLNLNLDEKYDSPLHAASMMGNFEIVKLLIENGADITCLDLNLLEPVHYASFEGHKGIVKYLICQQIKQSLNKKMKEIVSIMKKYNSYTKNLEIHYYLKFKSIFKKRITSKILCCAITSGNYKIVDIILKKGADPNYFDVRLQLFPIHAASITGNIKIFKNLVKRGANIFMKTSCNNLPIDLTEDNDIKQFILQHSRKINVRNAWIIRLKRKNHIISLLSYDIFYYLCTFF</sequence>
<dbReference type="InterPro" id="IPR002110">
    <property type="entry name" value="Ankyrin_rpt"/>
</dbReference>
<evidence type="ECO:0000256" key="1">
    <source>
        <dbReference type="ARBA" id="ARBA00022737"/>
    </source>
</evidence>
<dbReference type="OMA" id="NERANEW"/>
<evidence type="ECO:0000313" key="6">
    <source>
        <dbReference type="Proteomes" id="UP000220797"/>
    </source>
</evidence>
<feature type="repeat" description="ANK" evidence="3">
    <location>
        <begin position="713"/>
        <end position="745"/>
    </location>
</feature>
<feature type="repeat" description="ANK" evidence="3">
    <location>
        <begin position="850"/>
        <end position="878"/>
    </location>
</feature>
<gene>
    <name evidence="5" type="ORF">PGAL8A_00294900</name>
</gene>
<dbReference type="GeneID" id="39731482"/>
<feature type="repeat" description="ANK" evidence="3">
    <location>
        <begin position="646"/>
        <end position="678"/>
    </location>
</feature>
<dbReference type="PROSITE" id="PS50088">
    <property type="entry name" value="ANK_REPEAT"/>
    <property type="match status" value="5"/>
</dbReference>
<keyword evidence="1" id="KW-0677">Repeat</keyword>
<proteinExistence type="predicted"/>
<dbReference type="OrthoDB" id="409391at2759"/>
<protein>
    <submittedName>
        <fullName evidence="5">Ankyrin, putative</fullName>
    </submittedName>
</protein>
<dbReference type="Gene3D" id="1.25.40.20">
    <property type="entry name" value="Ankyrin repeat-containing domain"/>
    <property type="match status" value="2"/>
</dbReference>
<dbReference type="Proteomes" id="UP000220797">
    <property type="component" value="Unassembled WGS sequence"/>
</dbReference>
<dbReference type="RefSeq" id="XP_028528552.1">
    <property type="nucleotide sequence ID" value="XM_028671950.1"/>
</dbReference>
<dbReference type="AlphaFoldDB" id="A0A1J1GXK2"/>
<keyword evidence="2 3" id="KW-0040">ANK repeat</keyword>
<accession>A0A1J1GXK2</accession>
<evidence type="ECO:0000256" key="3">
    <source>
        <dbReference type="PROSITE-ProRule" id="PRU00023"/>
    </source>
</evidence>
<feature type="repeat" description="ANK" evidence="3">
    <location>
        <begin position="612"/>
        <end position="644"/>
    </location>
</feature>
<dbReference type="SUPFAM" id="SSF48403">
    <property type="entry name" value="Ankyrin repeat"/>
    <property type="match status" value="1"/>
</dbReference>
<dbReference type="PROSITE" id="PS50297">
    <property type="entry name" value="ANK_REP_REGION"/>
    <property type="match status" value="3"/>
</dbReference>
<dbReference type="PANTHER" id="PTHR24198:SF165">
    <property type="entry name" value="ANKYRIN REPEAT-CONTAINING PROTEIN-RELATED"/>
    <property type="match status" value="1"/>
</dbReference>
<feature type="repeat" description="ANK" evidence="3">
    <location>
        <begin position="679"/>
        <end position="711"/>
    </location>
</feature>
<dbReference type="SMART" id="SM00248">
    <property type="entry name" value="ANK"/>
    <property type="match status" value="7"/>
</dbReference>
<dbReference type="VEuPathDB" id="PlasmoDB:PGAL8A_00294900"/>
<evidence type="ECO:0000313" key="5">
    <source>
        <dbReference type="EMBL" id="CRG95744.1"/>
    </source>
</evidence>
<dbReference type="EMBL" id="CVMV01000045">
    <property type="protein sequence ID" value="CRG95744.1"/>
    <property type="molecule type" value="Genomic_DNA"/>
</dbReference>
<dbReference type="Pfam" id="PF12796">
    <property type="entry name" value="Ank_2"/>
    <property type="match status" value="1"/>
</dbReference>
<dbReference type="PANTHER" id="PTHR24198">
    <property type="entry name" value="ANKYRIN REPEAT AND PROTEIN KINASE DOMAIN-CONTAINING PROTEIN"/>
    <property type="match status" value="1"/>
</dbReference>